<feature type="non-terminal residue" evidence="1">
    <location>
        <position position="1"/>
    </location>
</feature>
<dbReference type="EMBL" id="JAHRIN010076969">
    <property type="protein sequence ID" value="MEQ2218447.1"/>
    <property type="molecule type" value="Genomic_DNA"/>
</dbReference>
<name>A0ABV0SD19_9TELE</name>
<proteinExistence type="predicted"/>
<comment type="caution">
    <text evidence="1">The sequence shown here is derived from an EMBL/GenBank/DDBJ whole genome shotgun (WGS) entry which is preliminary data.</text>
</comment>
<dbReference type="Proteomes" id="UP001434883">
    <property type="component" value="Unassembled WGS sequence"/>
</dbReference>
<evidence type="ECO:0000313" key="2">
    <source>
        <dbReference type="Proteomes" id="UP001434883"/>
    </source>
</evidence>
<sequence length="111" mass="12343">IKHLTSPCSLPSFGTCTVNLRGSPSMPCFDRVCSGCCFPQSQGLDGSPRTRTKRRLQQCPTACCSAFVSWWTVWRQCWKCVDSWTLCFKVLLAPLESAGHLKDPGCWCSCC</sequence>
<keyword evidence="2" id="KW-1185">Reference proteome</keyword>
<feature type="non-terminal residue" evidence="1">
    <location>
        <position position="111"/>
    </location>
</feature>
<gene>
    <name evidence="1" type="ORF">XENOCAPTIV_003391</name>
</gene>
<protein>
    <submittedName>
        <fullName evidence="1">Uncharacterized protein</fullName>
    </submittedName>
</protein>
<evidence type="ECO:0000313" key="1">
    <source>
        <dbReference type="EMBL" id="MEQ2218447.1"/>
    </source>
</evidence>
<reference evidence="1 2" key="1">
    <citation type="submission" date="2021-06" db="EMBL/GenBank/DDBJ databases">
        <authorList>
            <person name="Palmer J.M."/>
        </authorList>
    </citation>
    <scope>NUCLEOTIDE SEQUENCE [LARGE SCALE GENOMIC DNA]</scope>
    <source>
        <strain evidence="1 2">XC_2019</strain>
        <tissue evidence="1">Muscle</tissue>
    </source>
</reference>
<organism evidence="1 2">
    <name type="scientific">Xenoophorus captivus</name>
    <dbReference type="NCBI Taxonomy" id="1517983"/>
    <lineage>
        <taxon>Eukaryota</taxon>
        <taxon>Metazoa</taxon>
        <taxon>Chordata</taxon>
        <taxon>Craniata</taxon>
        <taxon>Vertebrata</taxon>
        <taxon>Euteleostomi</taxon>
        <taxon>Actinopterygii</taxon>
        <taxon>Neopterygii</taxon>
        <taxon>Teleostei</taxon>
        <taxon>Neoteleostei</taxon>
        <taxon>Acanthomorphata</taxon>
        <taxon>Ovalentaria</taxon>
        <taxon>Atherinomorphae</taxon>
        <taxon>Cyprinodontiformes</taxon>
        <taxon>Goodeidae</taxon>
        <taxon>Xenoophorus</taxon>
    </lineage>
</organism>
<accession>A0ABV0SD19</accession>